<organism evidence="2 3">
    <name type="scientific">Scleropages formosus</name>
    <name type="common">Asian bonytongue</name>
    <name type="synonym">Osteoglossum formosum</name>
    <dbReference type="NCBI Taxonomy" id="113540"/>
    <lineage>
        <taxon>Eukaryota</taxon>
        <taxon>Metazoa</taxon>
        <taxon>Chordata</taxon>
        <taxon>Craniata</taxon>
        <taxon>Vertebrata</taxon>
        <taxon>Euteleostomi</taxon>
        <taxon>Actinopterygii</taxon>
        <taxon>Neopterygii</taxon>
        <taxon>Teleostei</taxon>
        <taxon>Osteoglossocephala</taxon>
        <taxon>Osteoglossomorpha</taxon>
        <taxon>Osteoglossiformes</taxon>
        <taxon>Osteoglossidae</taxon>
        <taxon>Scleropages</taxon>
    </lineage>
</organism>
<feature type="compositionally biased region" description="Basic and acidic residues" evidence="1">
    <location>
        <begin position="107"/>
        <end position="119"/>
    </location>
</feature>
<reference evidence="2 3" key="1">
    <citation type="submission" date="2019-04" db="EMBL/GenBank/DDBJ databases">
        <authorList>
            <consortium name="Wellcome Sanger Institute Data Sharing"/>
        </authorList>
    </citation>
    <scope>NUCLEOTIDE SEQUENCE [LARGE SCALE GENOMIC DNA]</scope>
</reference>
<name>A0A8C9TIE9_SCLFO</name>
<evidence type="ECO:0000313" key="3">
    <source>
        <dbReference type="Proteomes" id="UP000694397"/>
    </source>
</evidence>
<dbReference type="PANTHER" id="PTHR33769:SF1">
    <property type="entry name" value="TESTIS-EXPRESSED PROTEIN 26"/>
    <property type="match status" value="1"/>
</dbReference>
<proteinExistence type="predicted"/>
<evidence type="ECO:0000256" key="1">
    <source>
        <dbReference type="SAM" id="MobiDB-lite"/>
    </source>
</evidence>
<feature type="region of interest" description="Disordered" evidence="1">
    <location>
        <begin position="97"/>
        <end position="119"/>
    </location>
</feature>
<protein>
    <submittedName>
        <fullName evidence="2">Uncharacterized protein</fullName>
    </submittedName>
</protein>
<dbReference type="GeneTree" id="ENSGT00960000190702"/>
<dbReference type="OrthoDB" id="5984625at2759"/>
<dbReference type="Ensembl" id="ENSSFOT00015082819.1">
    <property type="protein sequence ID" value="ENSSFOP00015048383.1"/>
    <property type="gene ID" value="ENSSFOG00015026860.1"/>
</dbReference>
<sequence>WKRPPSGQEKKKAVPQCFVTEMRHSYQQPQKLAKLKNNTSRYGCNTLHGVYAKGIVPNVVFGQIRYQETKKPLTTYSRHIGVKIVDNRGMLMSLQPSEHQTACPIRGHGEPEPTRQHRA</sequence>
<dbReference type="AlphaFoldDB" id="A0A8C9TIE9"/>
<dbReference type="PANTHER" id="PTHR33769">
    <property type="entry name" value="TESTIS-EXPRESSED PROTEIN 26 ISOFORM X3"/>
    <property type="match status" value="1"/>
</dbReference>
<dbReference type="Proteomes" id="UP000694397">
    <property type="component" value="Chromosome 10"/>
</dbReference>
<evidence type="ECO:0000313" key="2">
    <source>
        <dbReference type="Ensembl" id="ENSSFOP00015048383.1"/>
    </source>
</evidence>
<dbReference type="GO" id="GO:0005737">
    <property type="term" value="C:cytoplasm"/>
    <property type="evidence" value="ECO:0007669"/>
    <property type="project" value="TreeGrafter"/>
</dbReference>
<reference evidence="2" key="3">
    <citation type="submission" date="2025-09" db="UniProtKB">
        <authorList>
            <consortium name="Ensembl"/>
        </authorList>
    </citation>
    <scope>IDENTIFICATION</scope>
</reference>
<keyword evidence="3" id="KW-1185">Reference proteome</keyword>
<accession>A0A8C9TIE9</accession>
<dbReference type="InterPro" id="IPR043460">
    <property type="entry name" value="MEDAG/TEX26"/>
</dbReference>
<reference evidence="2" key="2">
    <citation type="submission" date="2025-08" db="UniProtKB">
        <authorList>
            <consortium name="Ensembl"/>
        </authorList>
    </citation>
    <scope>IDENTIFICATION</scope>
</reference>